<keyword evidence="2" id="KW-0418">Kinase</keyword>
<dbReference type="GO" id="GO:0016301">
    <property type="term" value="F:kinase activity"/>
    <property type="evidence" value="ECO:0007669"/>
    <property type="project" value="UniProtKB-KW"/>
</dbReference>
<dbReference type="CDD" id="cd00038">
    <property type="entry name" value="CAP_ED"/>
    <property type="match status" value="1"/>
</dbReference>
<dbReference type="Gene3D" id="2.60.120.10">
    <property type="entry name" value="Jelly Rolls"/>
    <property type="match status" value="1"/>
</dbReference>
<proteinExistence type="predicted"/>
<sequence>MTDQELLETNFFRYYHEKVGMSADEFLRLSPYFEFRDLAHSQYILRAGEVCKHFLFVEEGLLLFISLDEKGTEHILQFAPENWLMADRSSMYFDEPSLYYIKAIEPSKVVFLHPNFFTEAAKIKFEFGMFTEKSLQRSIYYLQKRINSLLAMTAKERYLEFIELYPNLLLRVPQWMIASYLGITPESLSRVRREIAKDSF</sequence>
<evidence type="ECO:0000313" key="3">
    <source>
        <dbReference type="Proteomes" id="UP000236731"/>
    </source>
</evidence>
<evidence type="ECO:0000259" key="1">
    <source>
        <dbReference type="Pfam" id="PF00027"/>
    </source>
</evidence>
<accession>A0A1H5ZUT7</accession>
<dbReference type="InterPro" id="IPR014710">
    <property type="entry name" value="RmlC-like_jellyroll"/>
</dbReference>
<reference evidence="3" key="1">
    <citation type="submission" date="2016-10" db="EMBL/GenBank/DDBJ databases">
        <authorList>
            <person name="Varghese N."/>
            <person name="Submissions S."/>
        </authorList>
    </citation>
    <scope>NUCLEOTIDE SEQUENCE [LARGE SCALE GENOMIC DNA]</scope>
    <source>
        <strain evidence="3">DSM 22361</strain>
    </source>
</reference>
<organism evidence="2 3">
    <name type="scientific">Sphingobacterium lactis</name>
    <dbReference type="NCBI Taxonomy" id="797291"/>
    <lineage>
        <taxon>Bacteria</taxon>
        <taxon>Pseudomonadati</taxon>
        <taxon>Bacteroidota</taxon>
        <taxon>Sphingobacteriia</taxon>
        <taxon>Sphingobacteriales</taxon>
        <taxon>Sphingobacteriaceae</taxon>
        <taxon>Sphingobacterium</taxon>
    </lineage>
</organism>
<dbReference type="SUPFAM" id="SSF51206">
    <property type="entry name" value="cAMP-binding domain-like"/>
    <property type="match status" value="1"/>
</dbReference>
<name>A0A1H5ZUT7_9SPHI</name>
<dbReference type="InterPro" id="IPR018490">
    <property type="entry name" value="cNMP-bd_dom_sf"/>
</dbReference>
<keyword evidence="2" id="KW-0808">Transferase</keyword>
<evidence type="ECO:0000313" key="2">
    <source>
        <dbReference type="EMBL" id="SEG40189.1"/>
    </source>
</evidence>
<dbReference type="Proteomes" id="UP000236731">
    <property type="component" value="Unassembled WGS sequence"/>
</dbReference>
<dbReference type="InterPro" id="IPR000595">
    <property type="entry name" value="cNMP-bd_dom"/>
</dbReference>
<dbReference type="Pfam" id="PF00027">
    <property type="entry name" value="cNMP_binding"/>
    <property type="match status" value="1"/>
</dbReference>
<dbReference type="EMBL" id="FNUT01000007">
    <property type="protein sequence ID" value="SEG40189.1"/>
    <property type="molecule type" value="Genomic_DNA"/>
</dbReference>
<dbReference type="OrthoDB" id="1092431at2"/>
<dbReference type="AlphaFoldDB" id="A0A1H5ZUT7"/>
<dbReference type="RefSeq" id="WP_103906629.1">
    <property type="nucleotide sequence ID" value="NZ_CP049246.1"/>
</dbReference>
<gene>
    <name evidence="2" type="ORF">SAMN05421877_107200</name>
</gene>
<keyword evidence="3" id="KW-1185">Reference proteome</keyword>
<protein>
    <submittedName>
        <fullName evidence="2">cAMP-binding domain of CRP or a regulatory subunit of cAMP-dependent protein kinases</fullName>
    </submittedName>
</protein>
<feature type="domain" description="Cyclic nucleotide-binding" evidence="1">
    <location>
        <begin position="38"/>
        <end position="119"/>
    </location>
</feature>